<dbReference type="OMA" id="REVEINW"/>
<dbReference type="InParanoid" id="W3XFQ6"/>
<dbReference type="KEGG" id="pfy:PFICI_02963"/>
<reference evidence="2" key="1">
    <citation type="journal article" date="2015" name="BMC Genomics">
        <title>Genomic and transcriptomic analysis of the endophytic fungus Pestalotiopsis fici reveals its lifestyle and high potential for synthesis of natural products.</title>
        <authorList>
            <person name="Wang X."/>
            <person name="Zhang X."/>
            <person name="Liu L."/>
            <person name="Xiang M."/>
            <person name="Wang W."/>
            <person name="Sun X."/>
            <person name="Che Y."/>
            <person name="Guo L."/>
            <person name="Liu G."/>
            <person name="Guo L."/>
            <person name="Wang C."/>
            <person name="Yin W.B."/>
            <person name="Stadler M."/>
            <person name="Zhang X."/>
            <person name="Liu X."/>
        </authorList>
    </citation>
    <scope>NUCLEOTIDE SEQUENCE [LARGE SCALE GENOMIC DNA]</scope>
    <source>
        <strain evidence="2">W106-1 / CGMCC3.15140</strain>
    </source>
</reference>
<dbReference type="Proteomes" id="UP000030651">
    <property type="component" value="Unassembled WGS sequence"/>
</dbReference>
<dbReference type="STRING" id="1229662.W3XFQ6"/>
<sequence>MVAVHADCYTLFEAECQTEDRLKRLWVAIRARKPWANALSLQIAPPKADSKVVSQVYHWATACGIPGLKLLPPEIIRMIADFSEGAAFFRCIAAVRLGRELKAAPQTLPLSMAVPLRNVLSWTRGEMPKISPSRSSSSSSSTNELSFTRLTYDRRGIRRIENSSERETGQRRRRTGTEAYTVVKLIPGEEVLAAFEYGILRLKYSSHVYNFYIWDIPDHPDINCLARPLGQEARLRTIDLQKITGLTFFYNQVGRLYWIHGHTTTEVTAKNAFDKVHKVVKSSLCWTYVPIAKGDRITAIGLRLRSRGSTATDFSTSQPAFVFRTQLAGDFAIGPQHDHYVDHVASDLSPSLLIYKSMPSLEVSDVGAHPPSEPGGSSSVQFRPLWADKPAWDNPGSQYFSAAPLGGVTRMQIFQVEECYFWDSLIFSGILFDYENGAQRAVGECLVGVAPSTIYMNPKRICVHKAQDGEAIVNDTEASFNCCEIEAGSELEHDHGEEHGWFCYTLEGYMSWWHWADGHSNFSIAGATAIPRSHTVFVEGIEASGIDPSGNDD</sequence>
<dbReference type="RefSeq" id="XP_007829735.1">
    <property type="nucleotide sequence ID" value="XM_007831544.1"/>
</dbReference>
<proteinExistence type="predicted"/>
<organism evidence="1 2">
    <name type="scientific">Pestalotiopsis fici (strain W106-1 / CGMCC3.15140)</name>
    <dbReference type="NCBI Taxonomy" id="1229662"/>
    <lineage>
        <taxon>Eukaryota</taxon>
        <taxon>Fungi</taxon>
        <taxon>Dikarya</taxon>
        <taxon>Ascomycota</taxon>
        <taxon>Pezizomycotina</taxon>
        <taxon>Sordariomycetes</taxon>
        <taxon>Xylariomycetidae</taxon>
        <taxon>Amphisphaeriales</taxon>
        <taxon>Sporocadaceae</taxon>
        <taxon>Pestalotiopsis</taxon>
    </lineage>
</organism>
<name>W3XFQ6_PESFW</name>
<dbReference type="OrthoDB" id="4763081at2759"/>
<dbReference type="AlphaFoldDB" id="W3XFQ6"/>
<dbReference type="eggNOG" id="ENOG502RVWB">
    <property type="taxonomic scope" value="Eukaryota"/>
</dbReference>
<evidence type="ECO:0000313" key="1">
    <source>
        <dbReference type="EMBL" id="ETS84938.1"/>
    </source>
</evidence>
<dbReference type="EMBL" id="KI912110">
    <property type="protein sequence ID" value="ETS84938.1"/>
    <property type="molecule type" value="Genomic_DNA"/>
</dbReference>
<dbReference type="HOGENOM" id="CLU_024198_0_0_1"/>
<gene>
    <name evidence="1" type="ORF">PFICI_02963</name>
</gene>
<keyword evidence="2" id="KW-1185">Reference proteome</keyword>
<protein>
    <submittedName>
        <fullName evidence="1">Uncharacterized protein</fullName>
    </submittedName>
</protein>
<dbReference type="GeneID" id="19267976"/>
<accession>W3XFQ6</accession>
<evidence type="ECO:0000313" key="2">
    <source>
        <dbReference type="Proteomes" id="UP000030651"/>
    </source>
</evidence>